<accession>A0ABW6G0G1</accession>
<sequence length="75" mass="7965">MTTCPFCGWPDSDVVAVLSRHRTPEGATVWTRCACGSLQTRVVGAAGTEVVVRGRPHEAEARPVTDTPGDVPCDK</sequence>
<dbReference type="EMBL" id="JBHXCV010000002">
    <property type="protein sequence ID" value="MFD6792686.1"/>
    <property type="molecule type" value="Genomic_DNA"/>
</dbReference>
<evidence type="ECO:0000313" key="3">
    <source>
        <dbReference type="Proteomes" id="UP001598673"/>
    </source>
</evidence>
<organism evidence="2 3">
    <name type="scientific">Prauserella salsuginis</name>
    <dbReference type="NCBI Taxonomy" id="387889"/>
    <lineage>
        <taxon>Bacteria</taxon>
        <taxon>Bacillati</taxon>
        <taxon>Actinomycetota</taxon>
        <taxon>Actinomycetes</taxon>
        <taxon>Pseudonocardiales</taxon>
        <taxon>Pseudonocardiaceae</taxon>
        <taxon>Prauserella</taxon>
        <taxon>Prauserella salsuginis group</taxon>
    </lineage>
</organism>
<gene>
    <name evidence="2" type="ORF">ACFWGY_05060</name>
</gene>
<dbReference type="Proteomes" id="UP001598673">
    <property type="component" value="Unassembled WGS sequence"/>
</dbReference>
<proteinExistence type="predicted"/>
<evidence type="ECO:0000256" key="1">
    <source>
        <dbReference type="SAM" id="MobiDB-lite"/>
    </source>
</evidence>
<feature type="region of interest" description="Disordered" evidence="1">
    <location>
        <begin position="56"/>
        <end position="75"/>
    </location>
</feature>
<name>A0ABW6G0G1_9PSEU</name>
<comment type="caution">
    <text evidence="2">The sequence shown here is derived from an EMBL/GenBank/DDBJ whole genome shotgun (WGS) entry which is preliminary data.</text>
</comment>
<evidence type="ECO:0000313" key="2">
    <source>
        <dbReference type="EMBL" id="MFD6792686.1"/>
    </source>
</evidence>
<protein>
    <submittedName>
        <fullName evidence="2">Uncharacterized protein</fullName>
    </submittedName>
</protein>
<dbReference type="RefSeq" id="WP_258936801.1">
    <property type="nucleotide sequence ID" value="NZ_JANBBF010000010.1"/>
</dbReference>
<keyword evidence="3" id="KW-1185">Reference proteome</keyword>
<reference evidence="2 3" key="1">
    <citation type="submission" date="2024-09" db="EMBL/GenBank/DDBJ databases">
        <title>The Natural Products Discovery Center: Release of the First 8490 Sequenced Strains for Exploring Actinobacteria Biosynthetic Diversity.</title>
        <authorList>
            <person name="Kalkreuter E."/>
            <person name="Kautsar S.A."/>
            <person name="Yang D."/>
            <person name="Bader C.D."/>
            <person name="Teijaro C.N."/>
            <person name="Fluegel L."/>
            <person name="Davis C.M."/>
            <person name="Simpson J.R."/>
            <person name="Lauterbach L."/>
            <person name="Steele A.D."/>
            <person name="Gui C."/>
            <person name="Meng S."/>
            <person name="Li G."/>
            <person name="Viehrig K."/>
            <person name="Ye F."/>
            <person name="Su P."/>
            <person name="Kiefer A.F."/>
            <person name="Nichols A."/>
            <person name="Cepeda A.J."/>
            <person name="Yan W."/>
            <person name="Fan B."/>
            <person name="Jiang Y."/>
            <person name="Adhikari A."/>
            <person name="Zheng C.-J."/>
            <person name="Schuster L."/>
            <person name="Cowan T.M."/>
            <person name="Smanski M.J."/>
            <person name="Chevrette M.G."/>
            <person name="De Carvalho L.P.S."/>
            <person name="Shen B."/>
        </authorList>
    </citation>
    <scope>NUCLEOTIDE SEQUENCE [LARGE SCALE GENOMIC DNA]</scope>
    <source>
        <strain evidence="2 3">NPDC060353</strain>
    </source>
</reference>